<comment type="caution">
    <text evidence="10">The sequence shown here is derived from an EMBL/GenBank/DDBJ whole genome shotgun (WGS) entry which is preliminary data.</text>
</comment>
<comment type="subcellular location">
    <subcellularLocation>
        <location evidence="1">Nucleus</location>
    </subcellularLocation>
</comment>
<dbReference type="Proteomes" id="UP000708208">
    <property type="component" value="Unassembled WGS sequence"/>
</dbReference>
<keyword evidence="7" id="KW-0539">Nucleus</keyword>
<sequence length="322" mass="36725">MADQVLIRAEDYQIPVKAIREAFQYIGHKYDTITGIPKMNEPTSIQAKCLICDKIYPYQSPSCGGVSNLMRHLKKYHPGKSEELQIKQAASKEKSKALLQSWVNSKEVKYQPTDVQQSRFNKSLMYCIAKDKLPMSLGNSKGFQNVRTTLDPKIVIPSRSTIQRRFKKEHENSVVPNLKRILKSVDKGIVYLDGWKSRRKDGILAFKFHFIDECWNLRCLTIGIREINVSQTGEAIRKYFDALMTELNLGEKVALVMTDSGSNMIKAFKAPTRNNQVDDADDETDSDEDVVIEDAEMLSDEITLYCDSDSDDEYNDVEGEIE</sequence>
<evidence type="ECO:0000256" key="4">
    <source>
        <dbReference type="ARBA" id="ARBA00022833"/>
    </source>
</evidence>
<feature type="domain" description="BED-type" evidence="9">
    <location>
        <begin position="24"/>
        <end position="84"/>
    </location>
</feature>
<dbReference type="PANTHER" id="PTHR46481:SF10">
    <property type="entry name" value="ZINC FINGER BED DOMAIN-CONTAINING PROTEIN 39"/>
    <property type="match status" value="1"/>
</dbReference>
<evidence type="ECO:0000256" key="2">
    <source>
        <dbReference type="ARBA" id="ARBA00022723"/>
    </source>
</evidence>
<dbReference type="AlphaFoldDB" id="A0A8J2LDC9"/>
<evidence type="ECO:0000259" key="9">
    <source>
        <dbReference type="PROSITE" id="PS50808"/>
    </source>
</evidence>
<protein>
    <recommendedName>
        <fullName evidence="9">BED-type domain-containing protein</fullName>
    </recommendedName>
</protein>
<name>A0A8J2LDC9_9HEXA</name>
<keyword evidence="3 8" id="KW-0863">Zinc-finger</keyword>
<dbReference type="GO" id="GO:0003677">
    <property type="term" value="F:DNA binding"/>
    <property type="evidence" value="ECO:0007669"/>
    <property type="project" value="InterPro"/>
</dbReference>
<organism evidence="10 11">
    <name type="scientific">Allacma fusca</name>
    <dbReference type="NCBI Taxonomy" id="39272"/>
    <lineage>
        <taxon>Eukaryota</taxon>
        <taxon>Metazoa</taxon>
        <taxon>Ecdysozoa</taxon>
        <taxon>Arthropoda</taxon>
        <taxon>Hexapoda</taxon>
        <taxon>Collembola</taxon>
        <taxon>Symphypleona</taxon>
        <taxon>Sminthuridae</taxon>
        <taxon>Allacma</taxon>
    </lineage>
</organism>
<dbReference type="PANTHER" id="PTHR46481">
    <property type="entry name" value="ZINC FINGER BED DOMAIN-CONTAINING PROTEIN 4"/>
    <property type="match status" value="1"/>
</dbReference>
<evidence type="ECO:0000313" key="11">
    <source>
        <dbReference type="Proteomes" id="UP000708208"/>
    </source>
</evidence>
<evidence type="ECO:0000256" key="5">
    <source>
        <dbReference type="ARBA" id="ARBA00023015"/>
    </source>
</evidence>
<keyword evidence="11" id="KW-1185">Reference proteome</keyword>
<keyword evidence="5" id="KW-0805">Transcription regulation</keyword>
<dbReference type="InterPro" id="IPR052035">
    <property type="entry name" value="ZnF_BED_domain_contain"/>
</dbReference>
<keyword evidence="2" id="KW-0479">Metal-binding</keyword>
<dbReference type="PROSITE" id="PS50808">
    <property type="entry name" value="ZF_BED"/>
    <property type="match status" value="1"/>
</dbReference>
<evidence type="ECO:0000256" key="3">
    <source>
        <dbReference type="ARBA" id="ARBA00022771"/>
    </source>
</evidence>
<dbReference type="GO" id="GO:0008270">
    <property type="term" value="F:zinc ion binding"/>
    <property type="evidence" value="ECO:0007669"/>
    <property type="project" value="UniProtKB-KW"/>
</dbReference>
<dbReference type="OrthoDB" id="2438421at2759"/>
<evidence type="ECO:0000256" key="1">
    <source>
        <dbReference type="ARBA" id="ARBA00004123"/>
    </source>
</evidence>
<evidence type="ECO:0000313" key="10">
    <source>
        <dbReference type="EMBL" id="CAG7831865.1"/>
    </source>
</evidence>
<reference evidence="10" key="1">
    <citation type="submission" date="2021-06" db="EMBL/GenBank/DDBJ databases">
        <authorList>
            <person name="Hodson N. C."/>
            <person name="Mongue J. A."/>
            <person name="Jaron S. K."/>
        </authorList>
    </citation>
    <scope>NUCLEOTIDE SEQUENCE</scope>
</reference>
<dbReference type="EMBL" id="CAJVCH010562385">
    <property type="protein sequence ID" value="CAG7831865.1"/>
    <property type="molecule type" value="Genomic_DNA"/>
</dbReference>
<accession>A0A8J2LDC9</accession>
<proteinExistence type="predicted"/>
<evidence type="ECO:0000256" key="8">
    <source>
        <dbReference type="PROSITE-ProRule" id="PRU00027"/>
    </source>
</evidence>
<evidence type="ECO:0000256" key="6">
    <source>
        <dbReference type="ARBA" id="ARBA00023163"/>
    </source>
</evidence>
<evidence type="ECO:0000256" key="7">
    <source>
        <dbReference type="ARBA" id="ARBA00023242"/>
    </source>
</evidence>
<dbReference type="GO" id="GO:0005634">
    <property type="term" value="C:nucleus"/>
    <property type="evidence" value="ECO:0007669"/>
    <property type="project" value="UniProtKB-SubCell"/>
</dbReference>
<dbReference type="Pfam" id="PF02892">
    <property type="entry name" value="zf-BED"/>
    <property type="match status" value="1"/>
</dbReference>
<dbReference type="InterPro" id="IPR003656">
    <property type="entry name" value="Znf_BED"/>
</dbReference>
<gene>
    <name evidence="10" type="ORF">AFUS01_LOCUS41589</name>
</gene>
<keyword evidence="4" id="KW-0862">Zinc</keyword>
<keyword evidence="6" id="KW-0804">Transcription</keyword>